<gene>
    <name evidence="1" type="ORF">FRX31_013844</name>
</gene>
<evidence type="ECO:0000313" key="1">
    <source>
        <dbReference type="EMBL" id="KAF5196569.1"/>
    </source>
</evidence>
<dbReference type="EMBL" id="JABWDY010015808">
    <property type="protein sequence ID" value="KAF5196569.1"/>
    <property type="molecule type" value="Genomic_DNA"/>
</dbReference>
<comment type="caution">
    <text evidence="1">The sequence shown here is derived from an EMBL/GenBank/DDBJ whole genome shotgun (WGS) entry which is preliminary data.</text>
</comment>
<accession>A0A7J6WGW0</accession>
<name>A0A7J6WGW0_THATH</name>
<reference evidence="1 2" key="1">
    <citation type="submission" date="2020-06" db="EMBL/GenBank/DDBJ databases">
        <title>Transcriptomic and genomic resources for Thalictrum thalictroides and T. hernandezii: Facilitating candidate gene discovery in an emerging model plant lineage.</title>
        <authorList>
            <person name="Arias T."/>
            <person name="Riano-Pachon D.M."/>
            <person name="Di Stilio V.S."/>
        </authorList>
    </citation>
    <scope>NUCLEOTIDE SEQUENCE [LARGE SCALE GENOMIC DNA]</scope>
    <source>
        <strain evidence="2">cv. WT478/WT964</strain>
        <tissue evidence="1">Leaves</tissue>
    </source>
</reference>
<evidence type="ECO:0000313" key="2">
    <source>
        <dbReference type="Proteomes" id="UP000554482"/>
    </source>
</evidence>
<dbReference type="Proteomes" id="UP000554482">
    <property type="component" value="Unassembled WGS sequence"/>
</dbReference>
<keyword evidence="2" id="KW-1185">Reference proteome</keyword>
<dbReference type="AlphaFoldDB" id="A0A7J6WGW0"/>
<organism evidence="1 2">
    <name type="scientific">Thalictrum thalictroides</name>
    <name type="common">Rue-anemone</name>
    <name type="synonym">Anemone thalictroides</name>
    <dbReference type="NCBI Taxonomy" id="46969"/>
    <lineage>
        <taxon>Eukaryota</taxon>
        <taxon>Viridiplantae</taxon>
        <taxon>Streptophyta</taxon>
        <taxon>Embryophyta</taxon>
        <taxon>Tracheophyta</taxon>
        <taxon>Spermatophyta</taxon>
        <taxon>Magnoliopsida</taxon>
        <taxon>Ranunculales</taxon>
        <taxon>Ranunculaceae</taxon>
        <taxon>Thalictroideae</taxon>
        <taxon>Thalictrum</taxon>
    </lineage>
</organism>
<sequence length="73" mass="8559">MVVQVLTFTERTEYTFELPSISALGQVRLSFMDHPKLIKAWSGIEVLSLSLWQGTHFYSYRRATAVWNRPYPH</sequence>
<proteinExistence type="predicted"/>
<protein>
    <submittedName>
        <fullName evidence="1">Uncharacterized protein</fullName>
    </submittedName>
</protein>